<evidence type="ECO:0000256" key="1">
    <source>
        <dbReference type="ARBA" id="ARBA00002791"/>
    </source>
</evidence>
<protein>
    <recommendedName>
        <fullName evidence="13">Dolichyl-diphosphooligosaccharide--protein glycosyltransferase subunit DAD1</fullName>
    </recommendedName>
</protein>
<evidence type="ECO:0000256" key="2">
    <source>
        <dbReference type="ARBA" id="ARBA00004477"/>
    </source>
</evidence>
<dbReference type="Proteomes" id="UP001552299">
    <property type="component" value="Unassembled WGS sequence"/>
</dbReference>
<name>A0ABD0V7E7_DENTH</name>
<evidence type="ECO:0000256" key="3">
    <source>
        <dbReference type="ARBA" id="ARBA00004922"/>
    </source>
</evidence>
<comment type="function">
    <text evidence="1">Subunit of the oligosaccharyl transferase (OST) complex that catalyzes the initial transfer of a defined glycan (Glc(3)Man(9)GlcNAc(2) in eukaryotes) from the lipid carrier dolichol-pyrophosphate to an asparagine residue within an Asn-X-Ser/Thr consensus motif in nascent polypeptide chains, the first step in protein N-glycosylation. N-glycosylation occurs cotranslationally and the complex associates with the Sec61 complex at the channel-forming translocon complex that mediates protein translocation across the endoplasmic reticulum (ER). All subunits are required for a maximal enzyme activity.</text>
</comment>
<comment type="subunit">
    <text evidence="5">Component of the oligosaccharyltransferase (OST) complex.</text>
</comment>
<dbReference type="InterPro" id="IPR003038">
    <property type="entry name" value="DAD/Ost2"/>
</dbReference>
<dbReference type="AlphaFoldDB" id="A0ABD0V7E7"/>
<organism evidence="11 12">
    <name type="scientific">Dendrobium thyrsiflorum</name>
    <name type="common">Pinecone-like raceme dendrobium</name>
    <name type="synonym">Orchid</name>
    <dbReference type="NCBI Taxonomy" id="117978"/>
    <lineage>
        <taxon>Eukaryota</taxon>
        <taxon>Viridiplantae</taxon>
        <taxon>Streptophyta</taxon>
        <taxon>Embryophyta</taxon>
        <taxon>Tracheophyta</taxon>
        <taxon>Spermatophyta</taxon>
        <taxon>Magnoliopsida</taxon>
        <taxon>Liliopsida</taxon>
        <taxon>Asparagales</taxon>
        <taxon>Orchidaceae</taxon>
        <taxon>Epidendroideae</taxon>
        <taxon>Malaxideae</taxon>
        <taxon>Dendrobiinae</taxon>
        <taxon>Dendrobium</taxon>
    </lineage>
</organism>
<keyword evidence="9" id="KW-1133">Transmembrane helix</keyword>
<comment type="similarity">
    <text evidence="4">Belongs to the DAD/OST2 family.</text>
</comment>
<accession>A0ABD0V7E7</accession>
<keyword evidence="6" id="KW-0812">Transmembrane</keyword>
<gene>
    <name evidence="11" type="ORF">M5K25_010481</name>
</gene>
<reference evidence="11 12" key="1">
    <citation type="journal article" date="2024" name="Plant Biotechnol. J.">
        <title>Dendrobium thyrsiflorum genome and its molecular insights into genes involved in important horticultural traits.</title>
        <authorList>
            <person name="Chen B."/>
            <person name="Wang J.Y."/>
            <person name="Zheng P.J."/>
            <person name="Li K.L."/>
            <person name="Liang Y.M."/>
            <person name="Chen X.F."/>
            <person name="Zhang C."/>
            <person name="Zhao X."/>
            <person name="He X."/>
            <person name="Zhang G.Q."/>
            <person name="Liu Z.J."/>
            <person name="Xu Q."/>
        </authorList>
    </citation>
    <scope>NUCLEOTIDE SEQUENCE [LARGE SCALE GENOMIC DNA]</scope>
    <source>
        <strain evidence="11">GZMU011</strain>
    </source>
</reference>
<keyword evidence="8" id="KW-0256">Endoplasmic reticulum</keyword>
<dbReference type="EMBL" id="JANQDX010000009">
    <property type="protein sequence ID" value="KAL0918472.1"/>
    <property type="molecule type" value="Genomic_DNA"/>
</dbReference>
<sequence length="64" mass="6956">MAKSTSSDVLTLIRSLRSAYAATPTNLKIIDLYVVFAIATALIQQKPNIINKGKEGYMGNEKLA</sequence>
<comment type="caution">
    <text evidence="11">The sequence shown here is derived from an EMBL/GenBank/DDBJ whole genome shotgun (WGS) entry which is preliminary data.</text>
</comment>
<evidence type="ECO:0000313" key="12">
    <source>
        <dbReference type="Proteomes" id="UP001552299"/>
    </source>
</evidence>
<keyword evidence="10" id="KW-0472">Membrane</keyword>
<keyword evidence="12" id="KW-1185">Reference proteome</keyword>
<evidence type="ECO:0000256" key="8">
    <source>
        <dbReference type="ARBA" id="ARBA00022824"/>
    </source>
</evidence>
<evidence type="ECO:0008006" key="13">
    <source>
        <dbReference type="Google" id="ProtNLM"/>
    </source>
</evidence>
<evidence type="ECO:0000256" key="4">
    <source>
        <dbReference type="ARBA" id="ARBA00009386"/>
    </source>
</evidence>
<evidence type="ECO:0000256" key="7">
    <source>
        <dbReference type="ARBA" id="ARBA00022703"/>
    </source>
</evidence>
<evidence type="ECO:0000256" key="5">
    <source>
        <dbReference type="ARBA" id="ARBA00011157"/>
    </source>
</evidence>
<evidence type="ECO:0000256" key="10">
    <source>
        <dbReference type="ARBA" id="ARBA00023136"/>
    </source>
</evidence>
<keyword evidence="7" id="KW-0053">Apoptosis</keyword>
<comment type="pathway">
    <text evidence="3">Protein modification; protein glycosylation.</text>
</comment>
<proteinExistence type="inferred from homology"/>
<dbReference type="PANTHER" id="PTHR10705">
    <property type="entry name" value="DOLICHYL-DIPHOSPHOOLIGOSACCHARIDE--PROTEIN GLYCOSYLTRANSFERASE SUBUNIT DAD1"/>
    <property type="match status" value="1"/>
</dbReference>
<comment type="subcellular location">
    <subcellularLocation>
        <location evidence="2">Endoplasmic reticulum membrane</location>
        <topology evidence="2">Multi-pass membrane protein</topology>
    </subcellularLocation>
</comment>
<dbReference type="GO" id="GO:0005789">
    <property type="term" value="C:endoplasmic reticulum membrane"/>
    <property type="evidence" value="ECO:0007669"/>
    <property type="project" value="UniProtKB-SubCell"/>
</dbReference>
<evidence type="ECO:0000313" key="11">
    <source>
        <dbReference type="EMBL" id="KAL0918472.1"/>
    </source>
</evidence>
<dbReference type="PANTHER" id="PTHR10705:SF0">
    <property type="entry name" value="DOLICHYL-DIPHOSPHOOLIGOSACCHARIDE--PROTEIN GLYCOSYLTRANSFERASE SUBUNIT DAD1"/>
    <property type="match status" value="1"/>
</dbReference>
<evidence type="ECO:0000256" key="9">
    <source>
        <dbReference type="ARBA" id="ARBA00022989"/>
    </source>
</evidence>
<evidence type="ECO:0000256" key="6">
    <source>
        <dbReference type="ARBA" id="ARBA00022692"/>
    </source>
</evidence>